<dbReference type="InterPro" id="IPR008840">
    <property type="entry name" value="Sipho_Gp157"/>
</dbReference>
<keyword evidence="3" id="KW-1185">Reference proteome</keyword>
<dbReference type="GeneID" id="65129302"/>
<feature type="coiled-coil region" evidence="1">
    <location>
        <begin position="62"/>
        <end position="89"/>
    </location>
</feature>
<keyword evidence="1" id="KW-0175">Coiled coil</keyword>
<dbReference type="EMBL" id="MT774383">
    <property type="protein sequence ID" value="QOR58821.1"/>
    <property type="molecule type" value="Genomic_DNA"/>
</dbReference>
<evidence type="ECO:0000313" key="2">
    <source>
        <dbReference type="EMBL" id="QOR58821.1"/>
    </source>
</evidence>
<organism evidence="2 3">
    <name type="scientific">uncultured phage cr11_1</name>
    <dbReference type="NCBI Taxonomy" id="2772067"/>
    <lineage>
        <taxon>Viruses</taxon>
        <taxon>Duplodnaviria</taxon>
        <taxon>Heunggongvirae</taxon>
        <taxon>Uroviricota</taxon>
        <taxon>Caudoviricetes</taxon>
        <taxon>Crassvirales</taxon>
        <taxon>Intestiviridae</taxon>
        <taxon>Crudevirinae</taxon>
        <taxon>Delmidovirus</taxon>
        <taxon>Delmidovirus splanchnicus</taxon>
    </lineage>
</organism>
<reference evidence="2 3" key="1">
    <citation type="submission" date="2020-07" db="EMBL/GenBank/DDBJ databases">
        <title>Taxonomic proposal: Crassvirales, a new order of highly abundant and diverse bacterial viruses.</title>
        <authorList>
            <person name="Shkoporov A.N."/>
            <person name="Stockdale S.R."/>
            <person name="Guerin E."/>
            <person name="Ross R.P."/>
            <person name="Hill C."/>
        </authorList>
    </citation>
    <scope>NUCLEOTIDE SEQUENCE [LARGE SCALE GENOMIC DNA]</scope>
</reference>
<name>A0A7M1RY60_9CAUD</name>
<accession>A0A7M1RY60</accession>
<dbReference type="RefSeq" id="YP_010110979.1">
    <property type="nucleotide sequence ID" value="NC_055876.1"/>
</dbReference>
<sequence length="265" mass="30701">MEKSLYAISFELESLIDKIIESDGEITDDIEEQLKISKEELYQKLGNYRRAVCMIENRAAACKAEKQRLDVLQKTRERAAKRLKDSMLEALLLYGETGKSGNKIIELDDCRLSTRDSTECIVETNLILKLLDACLERFRELWNVDMLDQNKDDVDNLDEDSFIQTVNQNFAAENEDIAEHIQEKLGTLFTRDDLESTKIKIEINIPLIELCKKINYDIVNTYFNHEHQANISIDSSKSDYKSYIQNRDAQLLVAYLCQNQSLQIK</sequence>
<protein>
    <submittedName>
        <fullName evidence="2">Host-nuclease inhibitor protein</fullName>
    </submittedName>
</protein>
<proteinExistence type="predicted"/>
<dbReference type="Pfam" id="PF05565">
    <property type="entry name" value="Sipho_Gp157"/>
    <property type="match status" value="1"/>
</dbReference>
<evidence type="ECO:0000256" key="1">
    <source>
        <dbReference type="SAM" id="Coils"/>
    </source>
</evidence>
<dbReference type="KEGG" id="vg:65129302"/>
<evidence type="ECO:0000313" key="3">
    <source>
        <dbReference type="Proteomes" id="UP000593979"/>
    </source>
</evidence>
<dbReference type="Proteomes" id="UP000593979">
    <property type="component" value="Segment"/>
</dbReference>